<gene>
    <name evidence="3" type="ORF">Ctob_013692</name>
</gene>
<dbReference type="InterPro" id="IPR005069">
    <property type="entry name" value="Nucl-diP-sugar_transferase"/>
</dbReference>
<evidence type="ECO:0000313" key="3">
    <source>
        <dbReference type="EMBL" id="KOO30506.1"/>
    </source>
</evidence>
<accession>A0A0M0JV14</accession>
<feature type="compositionally biased region" description="Acidic residues" evidence="1">
    <location>
        <begin position="7"/>
        <end position="16"/>
    </location>
</feature>
<evidence type="ECO:0000256" key="1">
    <source>
        <dbReference type="SAM" id="MobiDB-lite"/>
    </source>
</evidence>
<comment type="caution">
    <text evidence="3">The sequence shown here is derived from an EMBL/GenBank/DDBJ whole genome shotgun (WGS) entry which is preliminary data.</text>
</comment>
<feature type="domain" description="Nucleotide-diphospho-sugar transferase" evidence="2">
    <location>
        <begin position="182"/>
        <end position="305"/>
    </location>
</feature>
<evidence type="ECO:0000313" key="4">
    <source>
        <dbReference type="Proteomes" id="UP000037460"/>
    </source>
</evidence>
<feature type="compositionally biased region" description="Low complexity" evidence="1">
    <location>
        <begin position="539"/>
        <end position="551"/>
    </location>
</feature>
<name>A0A0M0JV14_9EUKA</name>
<dbReference type="EMBL" id="JWZX01002210">
    <property type="protein sequence ID" value="KOO30506.1"/>
    <property type="molecule type" value="Genomic_DNA"/>
</dbReference>
<dbReference type="AlphaFoldDB" id="A0A0M0JV14"/>
<protein>
    <recommendedName>
        <fullName evidence="2">Nucleotide-diphospho-sugar transferase domain-containing protein</fullName>
    </recommendedName>
</protein>
<proteinExistence type="predicted"/>
<organism evidence="3 4">
    <name type="scientific">Chrysochromulina tobinii</name>
    <dbReference type="NCBI Taxonomy" id="1460289"/>
    <lineage>
        <taxon>Eukaryota</taxon>
        <taxon>Haptista</taxon>
        <taxon>Haptophyta</taxon>
        <taxon>Prymnesiophyceae</taxon>
        <taxon>Prymnesiales</taxon>
        <taxon>Chrysochromulinaceae</taxon>
        <taxon>Chrysochromulina</taxon>
    </lineage>
</organism>
<feature type="region of interest" description="Disordered" evidence="1">
    <location>
        <begin position="536"/>
        <end position="583"/>
    </location>
</feature>
<keyword evidence="4" id="KW-1185">Reference proteome</keyword>
<evidence type="ECO:0000259" key="2">
    <source>
        <dbReference type="Pfam" id="PF03407"/>
    </source>
</evidence>
<sequence>MVTRAGEDEDDEDDEAPLTGGRSSSTVTRRRGDYEQEDGEKCSRYLRVVFAFCGGLLVGTLCSRVGSAWRQGSWDRVVPSTVLASIAASHHPSYRPQRGLLDAAGRGGLGHHEEIDEMEPRRKRTPSEAFTRGPYYGDLEQPGEFERMVRTMSARGELVLLHGDGNRLRMIVNLIANLNEHGIDHILLLGFDSATCARLKPRDLIACAHSSFLRDEQAVGDQAELAARRAVWTLESRYVAWIQKFHYMRRLLERRINVLALDSDVVATTDPYPHLRGPFGRYALVTAFDTKGGFANINVGVMYIQNASVGGPVHGLFREFERRVALALRMPPPKDAGRRAYMAPRLFWDQNLFNKVLLSNLVRRAVFLPDGTDDAWTRTHADALNLLGRPEDWGSAGDKIAGTSARRMASWPSGWRVPQHAVSTPKPLRAISPWFPEHADYRWRELSPAAAASADAVVPGQGGGGERILLAPPWLIAADNSLGHRYKHKQYGARPPPCVLLHFVCVATGEGSRILPMQLFGRWHHEAVEHALGFDGHAPSRAVPPSRSASPETALAPSLDRTSESRAAVNATGAQRGRRPGRPLLALEDATLDSPLAPRPWAELNALQLLLGGLAGLSSRSLVLPALDCHDPAAEFLEPGTLPNRCFWHVHAAKGIACVFRVAKCADTLDLVSPTELELEMRRVRRETGDGPPVVRLDARASSKTIRAAVDEALLGRFASSPIVLVRLTLPSAPAAAATSTDPTVALNRQVHGGIEERHPELARAMLAFAKKCPELTDRSKKRKRECTNVC</sequence>
<dbReference type="Proteomes" id="UP000037460">
    <property type="component" value="Unassembled WGS sequence"/>
</dbReference>
<feature type="region of interest" description="Disordered" evidence="1">
    <location>
        <begin position="1"/>
        <end position="36"/>
    </location>
</feature>
<dbReference type="OrthoDB" id="498839at2759"/>
<reference evidence="4" key="1">
    <citation type="journal article" date="2015" name="PLoS Genet.">
        <title>Genome Sequence and Transcriptome Analyses of Chrysochromulina tobin: Metabolic Tools for Enhanced Algal Fitness in the Prominent Order Prymnesiales (Haptophyceae).</title>
        <authorList>
            <person name="Hovde B.T."/>
            <person name="Deodato C.R."/>
            <person name="Hunsperger H.M."/>
            <person name="Ryken S.A."/>
            <person name="Yost W."/>
            <person name="Jha R.K."/>
            <person name="Patterson J."/>
            <person name="Monnat R.J. Jr."/>
            <person name="Barlow S.B."/>
            <person name="Starkenburg S.R."/>
            <person name="Cattolico R.A."/>
        </authorList>
    </citation>
    <scope>NUCLEOTIDE SEQUENCE</scope>
    <source>
        <strain evidence="4">CCMP291</strain>
    </source>
</reference>
<feature type="region of interest" description="Disordered" evidence="1">
    <location>
        <begin position="111"/>
        <end position="133"/>
    </location>
</feature>
<dbReference type="Pfam" id="PF03407">
    <property type="entry name" value="Nucleotid_trans"/>
    <property type="match status" value="1"/>
</dbReference>
<feature type="compositionally biased region" description="Basic and acidic residues" evidence="1">
    <location>
        <begin position="111"/>
        <end position="120"/>
    </location>
</feature>